<dbReference type="InterPro" id="IPR029197">
    <property type="entry name" value="CKAP2_C"/>
</dbReference>
<dbReference type="GO" id="GO:0015630">
    <property type="term" value="C:microtubule cytoskeleton"/>
    <property type="evidence" value="ECO:0007669"/>
    <property type="project" value="TreeGrafter"/>
</dbReference>
<dbReference type="Pfam" id="PF15297">
    <property type="entry name" value="CKAP2_C"/>
    <property type="match status" value="2"/>
</dbReference>
<feature type="compositionally biased region" description="Basic and acidic residues" evidence="6">
    <location>
        <begin position="82"/>
        <end position="97"/>
    </location>
</feature>
<evidence type="ECO:0000256" key="2">
    <source>
        <dbReference type="ARBA" id="ARBA00009468"/>
    </source>
</evidence>
<feature type="compositionally biased region" description="Polar residues" evidence="6">
    <location>
        <begin position="1"/>
        <end position="10"/>
    </location>
</feature>
<reference evidence="8" key="1">
    <citation type="submission" date="2021-01" db="EMBL/GenBank/DDBJ databases">
        <title>A chromosome-scale assembly of European eel, Anguilla anguilla.</title>
        <authorList>
            <person name="Henkel C."/>
            <person name="Jong-Raadsen S.A."/>
            <person name="Dufour S."/>
            <person name="Weltzien F.-A."/>
            <person name="Palstra A.P."/>
            <person name="Pelster B."/>
            <person name="Spaink H.P."/>
            <person name="Van Den Thillart G.E."/>
            <person name="Jansen H."/>
            <person name="Zahm M."/>
            <person name="Klopp C."/>
            <person name="Cedric C."/>
            <person name="Louis A."/>
            <person name="Berthelot C."/>
            <person name="Parey E."/>
            <person name="Roest Crollius H."/>
            <person name="Montfort J."/>
            <person name="Robinson-Rechavi M."/>
            <person name="Bucao C."/>
            <person name="Bouchez O."/>
            <person name="Gislard M."/>
            <person name="Lluch J."/>
            <person name="Milhes M."/>
            <person name="Lampietro C."/>
            <person name="Lopez Roques C."/>
            <person name="Donnadieu C."/>
            <person name="Braasch I."/>
            <person name="Desvignes T."/>
            <person name="Postlethwait J."/>
            <person name="Bobe J."/>
            <person name="Guiguen Y."/>
            <person name="Dirks R."/>
        </authorList>
    </citation>
    <scope>NUCLEOTIDE SEQUENCE</scope>
    <source>
        <strain evidence="8">Tag_6206</strain>
        <tissue evidence="8">Liver</tissue>
    </source>
</reference>
<evidence type="ECO:0000313" key="8">
    <source>
        <dbReference type="EMBL" id="KAG5844054.1"/>
    </source>
</evidence>
<evidence type="ECO:0000256" key="6">
    <source>
        <dbReference type="SAM" id="MobiDB-lite"/>
    </source>
</evidence>
<dbReference type="EMBL" id="JAFIRN010000008">
    <property type="protein sequence ID" value="KAG5844054.1"/>
    <property type="molecule type" value="Genomic_DNA"/>
</dbReference>
<dbReference type="GO" id="GO:0007026">
    <property type="term" value="P:negative regulation of microtubule depolymerization"/>
    <property type="evidence" value="ECO:0007669"/>
    <property type="project" value="TreeGrafter"/>
</dbReference>
<proteinExistence type="inferred from homology"/>
<comment type="caution">
    <text evidence="8">The sequence shown here is derived from an EMBL/GenBank/DDBJ whole genome shotgun (WGS) entry which is preliminary data.</text>
</comment>
<evidence type="ECO:0000313" key="9">
    <source>
        <dbReference type="Proteomes" id="UP001044222"/>
    </source>
</evidence>
<feature type="compositionally biased region" description="Polar residues" evidence="6">
    <location>
        <begin position="434"/>
        <end position="444"/>
    </location>
</feature>
<feature type="domain" description="Cytoskeleton-associated protein 2 C-terminal" evidence="7">
    <location>
        <begin position="319"/>
        <end position="368"/>
    </location>
</feature>
<feature type="region of interest" description="Disordered" evidence="6">
    <location>
        <begin position="163"/>
        <end position="331"/>
    </location>
</feature>
<dbReference type="AlphaFoldDB" id="A0A9D3M7T5"/>
<evidence type="ECO:0000259" key="7">
    <source>
        <dbReference type="Pfam" id="PF15297"/>
    </source>
</evidence>
<comment type="subcellular location">
    <subcellularLocation>
        <location evidence="1">Cytoplasm</location>
        <location evidence="1">Cytoskeleton</location>
    </subcellularLocation>
</comment>
<feature type="region of interest" description="Disordered" evidence="6">
    <location>
        <begin position="44"/>
        <end position="122"/>
    </location>
</feature>
<feature type="compositionally biased region" description="Basic and acidic residues" evidence="6">
    <location>
        <begin position="510"/>
        <end position="543"/>
    </location>
</feature>
<gene>
    <name evidence="8" type="ORF">ANANG_G00157370</name>
</gene>
<sequence length="670" mass="71638">MSSEVSCSTTESRHKNMESHAAKKKTIPLDIENKAMDPVIQMAVGTKRNNKENTKPASGHSVSVTKKVHKKTTAGSTAPLRSKNDKNGENLGEELKKPTTQTVQEAKTQPSGKGDAVKRRQTLSQAFLSQHALQQRKLAAEVAKPPASVPPKPLLGAYKGRVIQSKVNSFRKPTGGSGEAEPTAAMTKQSQPKGSSKPQAAIGMRGKTPAVVPRLSTLKASAAQNSRSKSVSSNAPAPAAKPAPSATAPRVTNSRARLQSAPGKLAKSRVMAPPARQTSGPEAAAHPGSSRSTVTAKKKEMPQVSESKAKLVVAATDNKAPKPPASRSLSQYRMAIETADERKAKLAEWLASKGKTLKRPPIASALPQTVSRAAPSESLPKPEAVTEAGDNPETEPVTQRDSDPEIPLVQQPESSPEADAKPESDPKGAPETAPFSSSDIMNTTLDLLENSEMDLPVDPEIRMADVVVNLCSAMEAMQVPSSSENDAQVQGDGEGRILEMDNQMDTLAETSKEEADLESEMHGTEEVKAEGKSSVKKSVKMECADEMDDDEEDQSETAPEGASVVRYSVKTTPYLQSMKQRIQSEAAASGSGGKRRSAIKDLKFLTPVRRSVRIQRESGRLPGMLADHDPCVASLAELVRLDDDPNAYIYRKNPALLEDLPDQPEGQGRF</sequence>
<accession>A0A9D3M7T5</accession>
<keyword evidence="3" id="KW-0963">Cytoplasm</keyword>
<dbReference type="PANTHER" id="PTHR16076:SF8">
    <property type="entry name" value="CYTOSKELETON-ASSOCIATED PROTEIN 2"/>
    <property type="match status" value="1"/>
</dbReference>
<dbReference type="Proteomes" id="UP001044222">
    <property type="component" value="Chromosome 8"/>
</dbReference>
<feature type="region of interest" description="Disordered" evidence="6">
    <location>
        <begin position="509"/>
        <end position="564"/>
    </location>
</feature>
<feature type="compositionally biased region" description="Basic and acidic residues" evidence="6">
    <location>
        <begin position="418"/>
        <end position="428"/>
    </location>
</feature>
<keyword evidence="5" id="KW-0206">Cytoskeleton</keyword>
<dbReference type="InterPro" id="IPR026165">
    <property type="entry name" value="CKAP2_fam"/>
</dbReference>
<comment type="similarity">
    <text evidence="2">Belongs to the CKAP2 family.</text>
</comment>
<feature type="region of interest" description="Disordered" evidence="6">
    <location>
        <begin position="1"/>
        <end position="30"/>
    </location>
</feature>
<feature type="compositionally biased region" description="Polar residues" evidence="6">
    <location>
        <begin position="218"/>
        <end position="227"/>
    </location>
</feature>
<protein>
    <recommendedName>
        <fullName evidence="7">Cytoskeleton-associated protein 2 C-terminal domain-containing protein</fullName>
    </recommendedName>
</protein>
<evidence type="ECO:0000256" key="1">
    <source>
        <dbReference type="ARBA" id="ARBA00004245"/>
    </source>
</evidence>
<organism evidence="8 9">
    <name type="scientific">Anguilla anguilla</name>
    <name type="common">European freshwater eel</name>
    <name type="synonym">Muraena anguilla</name>
    <dbReference type="NCBI Taxonomy" id="7936"/>
    <lineage>
        <taxon>Eukaryota</taxon>
        <taxon>Metazoa</taxon>
        <taxon>Chordata</taxon>
        <taxon>Craniata</taxon>
        <taxon>Vertebrata</taxon>
        <taxon>Euteleostomi</taxon>
        <taxon>Actinopterygii</taxon>
        <taxon>Neopterygii</taxon>
        <taxon>Teleostei</taxon>
        <taxon>Anguilliformes</taxon>
        <taxon>Anguillidae</taxon>
        <taxon>Anguilla</taxon>
    </lineage>
</organism>
<keyword evidence="9" id="KW-1185">Reference proteome</keyword>
<feature type="compositionally biased region" description="Polar residues" evidence="6">
    <location>
        <begin position="186"/>
        <end position="198"/>
    </location>
</feature>
<keyword evidence="4" id="KW-0597">Phosphoprotein</keyword>
<evidence type="ECO:0000256" key="4">
    <source>
        <dbReference type="ARBA" id="ARBA00022553"/>
    </source>
</evidence>
<evidence type="ECO:0000256" key="3">
    <source>
        <dbReference type="ARBA" id="ARBA00022490"/>
    </source>
</evidence>
<feature type="domain" description="Cytoskeleton-associated protein 2 C-terminal" evidence="7">
    <location>
        <begin position="498"/>
        <end position="656"/>
    </location>
</feature>
<feature type="compositionally biased region" description="Basic and acidic residues" evidence="6">
    <location>
        <begin position="11"/>
        <end position="21"/>
    </location>
</feature>
<dbReference type="PANTHER" id="PTHR16076">
    <property type="entry name" value="CYTOSKELETON ASSOCIATED PROTEIN 2-RELATED"/>
    <property type="match status" value="1"/>
</dbReference>
<feature type="region of interest" description="Disordered" evidence="6">
    <location>
        <begin position="352"/>
        <end position="444"/>
    </location>
</feature>
<feature type="compositionally biased region" description="Acidic residues" evidence="6">
    <location>
        <begin position="544"/>
        <end position="555"/>
    </location>
</feature>
<feature type="compositionally biased region" description="Polar residues" evidence="6">
    <location>
        <begin position="98"/>
        <end position="111"/>
    </location>
</feature>
<evidence type="ECO:0000256" key="5">
    <source>
        <dbReference type="ARBA" id="ARBA00023212"/>
    </source>
</evidence>
<feature type="compositionally biased region" description="Low complexity" evidence="6">
    <location>
        <begin position="228"/>
        <end position="249"/>
    </location>
</feature>
<name>A0A9D3M7T5_ANGAN</name>